<reference evidence="1" key="1">
    <citation type="submission" date="2014-09" db="EMBL/GenBank/DDBJ databases">
        <authorList>
            <person name="Magalhaes I.L.F."/>
            <person name="Oliveira U."/>
            <person name="Santos F.R."/>
            <person name="Vidigal T.H.D.A."/>
            <person name="Brescovit A.D."/>
            <person name="Santos A.J."/>
        </authorList>
    </citation>
    <scope>NUCLEOTIDE SEQUENCE</scope>
    <source>
        <tissue evidence="1">Shoot tissue taken approximately 20 cm above the soil surface</tissue>
    </source>
</reference>
<sequence>MPLLFWRLTDFVDTSSLVLMVLILQ</sequence>
<organism evidence="1">
    <name type="scientific">Arundo donax</name>
    <name type="common">Giant reed</name>
    <name type="synonym">Donax arundinaceus</name>
    <dbReference type="NCBI Taxonomy" id="35708"/>
    <lineage>
        <taxon>Eukaryota</taxon>
        <taxon>Viridiplantae</taxon>
        <taxon>Streptophyta</taxon>
        <taxon>Embryophyta</taxon>
        <taxon>Tracheophyta</taxon>
        <taxon>Spermatophyta</taxon>
        <taxon>Magnoliopsida</taxon>
        <taxon>Liliopsida</taxon>
        <taxon>Poales</taxon>
        <taxon>Poaceae</taxon>
        <taxon>PACMAD clade</taxon>
        <taxon>Arundinoideae</taxon>
        <taxon>Arundineae</taxon>
        <taxon>Arundo</taxon>
    </lineage>
</organism>
<name>A0A0A9BFF6_ARUDO</name>
<accession>A0A0A9BFF6</accession>
<reference evidence="1" key="2">
    <citation type="journal article" date="2015" name="Data Brief">
        <title>Shoot transcriptome of the giant reed, Arundo donax.</title>
        <authorList>
            <person name="Barrero R.A."/>
            <person name="Guerrero F.D."/>
            <person name="Moolhuijzen P."/>
            <person name="Goolsby J.A."/>
            <person name="Tidwell J."/>
            <person name="Bellgard S.E."/>
            <person name="Bellgard M.I."/>
        </authorList>
    </citation>
    <scope>NUCLEOTIDE SEQUENCE</scope>
    <source>
        <tissue evidence="1">Shoot tissue taken approximately 20 cm above the soil surface</tissue>
    </source>
</reference>
<dbReference type="AlphaFoldDB" id="A0A0A9BFF6"/>
<protein>
    <submittedName>
        <fullName evidence="1">Uncharacterized protein</fullName>
    </submittedName>
</protein>
<proteinExistence type="predicted"/>
<evidence type="ECO:0000313" key="1">
    <source>
        <dbReference type="EMBL" id="JAD58022.1"/>
    </source>
</evidence>
<dbReference type="EMBL" id="GBRH01239873">
    <property type="protein sequence ID" value="JAD58022.1"/>
    <property type="molecule type" value="Transcribed_RNA"/>
</dbReference>